<gene>
    <name evidence="8" type="ORF">ODALV1_LOCUS7306</name>
</gene>
<feature type="compositionally biased region" description="Low complexity" evidence="5">
    <location>
        <begin position="45"/>
        <end position="57"/>
    </location>
</feature>
<keyword evidence="4 6" id="KW-0472">Membrane</keyword>
<evidence type="ECO:0000313" key="8">
    <source>
        <dbReference type="EMBL" id="CAL8089229.1"/>
    </source>
</evidence>
<evidence type="ECO:0000259" key="7">
    <source>
        <dbReference type="PROSITE" id="PS51469"/>
    </source>
</evidence>
<feature type="region of interest" description="Disordered" evidence="5">
    <location>
        <begin position="45"/>
        <end position="162"/>
    </location>
</feature>
<dbReference type="Proteomes" id="UP001642540">
    <property type="component" value="Unassembled WGS sequence"/>
</dbReference>
<keyword evidence="2 6" id="KW-0812">Transmembrane</keyword>
<protein>
    <recommendedName>
        <fullName evidence="7">SUN domain-containing protein</fullName>
    </recommendedName>
</protein>
<dbReference type="Pfam" id="PF07738">
    <property type="entry name" value="Sad1_UNC"/>
    <property type="match status" value="1"/>
</dbReference>
<feature type="compositionally biased region" description="Gly residues" evidence="5">
    <location>
        <begin position="95"/>
        <end position="115"/>
    </location>
</feature>
<evidence type="ECO:0000256" key="4">
    <source>
        <dbReference type="ARBA" id="ARBA00023136"/>
    </source>
</evidence>
<proteinExistence type="predicted"/>
<evidence type="ECO:0000256" key="2">
    <source>
        <dbReference type="ARBA" id="ARBA00022692"/>
    </source>
</evidence>
<evidence type="ECO:0000256" key="1">
    <source>
        <dbReference type="ARBA" id="ARBA00004370"/>
    </source>
</evidence>
<evidence type="ECO:0000256" key="6">
    <source>
        <dbReference type="SAM" id="Phobius"/>
    </source>
</evidence>
<feature type="domain" description="SUN" evidence="7">
    <location>
        <begin position="278"/>
        <end position="459"/>
    </location>
</feature>
<dbReference type="InterPro" id="IPR012919">
    <property type="entry name" value="SUN_dom"/>
</dbReference>
<dbReference type="EMBL" id="CAXLJM020000023">
    <property type="protein sequence ID" value="CAL8089229.1"/>
    <property type="molecule type" value="Genomic_DNA"/>
</dbReference>
<keyword evidence="9" id="KW-1185">Reference proteome</keyword>
<reference evidence="8 9" key="1">
    <citation type="submission" date="2024-08" db="EMBL/GenBank/DDBJ databases">
        <authorList>
            <person name="Cucini C."/>
            <person name="Frati F."/>
        </authorList>
    </citation>
    <scope>NUCLEOTIDE SEQUENCE [LARGE SCALE GENOMIC DNA]</scope>
</reference>
<feature type="compositionally biased region" description="Gly residues" evidence="5">
    <location>
        <begin position="124"/>
        <end position="137"/>
    </location>
</feature>
<dbReference type="PROSITE" id="PS51469">
    <property type="entry name" value="SUN"/>
    <property type="match status" value="1"/>
</dbReference>
<comment type="caution">
    <text evidence="8">The sequence shown here is derived from an EMBL/GenBank/DDBJ whole genome shotgun (WGS) entry which is preliminary data.</text>
</comment>
<keyword evidence="3 6" id="KW-1133">Transmembrane helix</keyword>
<accession>A0ABP1Q4Q5</accession>
<dbReference type="InterPro" id="IPR045119">
    <property type="entry name" value="SUN1-5"/>
</dbReference>
<organism evidence="8 9">
    <name type="scientific">Orchesella dallaii</name>
    <dbReference type="NCBI Taxonomy" id="48710"/>
    <lineage>
        <taxon>Eukaryota</taxon>
        <taxon>Metazoa</taxon>
        <taxon>Ecdysozoa</taxon>
        <taxon>Arthropoda</taxon>
        <taxon>Hexapoda</taxon>
        <taxon>Collembola</taxon>
        <taxon>Entomobryomorpha</taxon>
        <taxon>Entomobryoidea</taxon>
        <taxon>Orchesellidae</taxon>
        <taxon>Orchesellinae</taxon>
        <taxon>Orchesella</taxon>
    </lineage>
</organism>
<comment type="subcellular location">
    <subcellularLocation>
        <location evidence="1">Membrane</location>
    </subcellularLocation>
</comment>
<evidence type="ECO:0000256" key="5">
    <source>
        <dbReference type="SAM" id="MobiDB-lite"/>
    </source>
</evidence>
<dbReference type="PANTHER" id="PTHR12911">
    <property type="entry name" value="SAD1/UNC-84-LIKE PROTEIN-RELATED"/>
    <property type="match status" value="1"/>
</dbReference>
<feature type="compositionally biased region" description="Basic and acidic residues" evidence="5">
    <location>
        <begin position="138"/>
        <end position="148"/>
    </location>
</feature>
<sequence>MDTISQVSAGSSSSVFHPFTNHRNVPVIDMTQFSPFVYRNNTVNNNNAPAPAPTMNARSSDSKGCKHCSYPHKNVSTGCPPCNGGKGSKGKGDGGKGPPKGNGDGGGGKGPPKGNGDGDKGPPKGNGDGGKGPPKGNGDGDNRKDRCDPSGSNSSPPPGGGGPWDYIEHIPVDIANNLFYSVLGCVLFVLLVVIFCRGRPSSSVCFGALKAKCRPCKINEKLQSNLVGNKGSCGADTSGEGSLSPRLQEQLDNFKKSVTSQACMAGDSMKCPGLPNYAGVLSGARVISIRDTQHAQNMFMCKCKDPDKRGQHCIPKSGPCSICKCAEAKADLIIQEDGSIVPGKCWAFSGPGKVLIGLFYPVIVTGVTLHHPERSQLIPGYFSSAPKTFEVWGYHNETDKNPFHYGTFQYSEKDPSAKLYEVQKFTTDFYESVQFNFIDNHGNKNYTAVYRVEVHGIVDEK</sequence>
<dbReference type="PANTHER" id="PTHR12911:SF8">
    <property type="entry name" value="KLAROID PROTEIN-RELATED"/>
    <property type="match status" value="1"/>
</dbReference>
<evidence type="ECO:0000256" key="3">
    <source>
        <dbReference type="ARBA" id="ARBA00022989"/>
    </source>
</evidence>
<feature type="transmembrane region" description="Helical" evidence="6">
    <location>
        <begin position="178"/>
        <end position="196"/>
    </location>
</feature>
<evidence type="ECO:0000313" key="9">
    <source>
        <dbReference type="Proteomes" id="UP001642540"/>
    </source>
</evidence>
<name>A0ABP1Q4Q5_9HEXA</name>
<dbReference type="Gene3D" id="2.60.120.260">
    <property type="entry name" value="Galactose-binding domain-like"/>
    <property type="match status" value="1"/>
</dbReference>